<dbReference type="EMBL" id="JAAFYZ010000035">
    <property type="protein sequence ID" value="MBS2547822.1"/>
    <property type="molecule type" value="Genomic_DNA"/>
</dbReference>
<feature type="transmembrane region" description="Helical" evidence="1">
    <location>
        <begin position="12"/>
        <end position="29"/>
    </location>
</feature>
<proteinExistence type="predicted"/>
<evidence type="ECO:0000256" key="1">
    <source>
        <dbReference type="SAM" id="Phobius"/>
    </source>
</evidence>
<evidence type="ECO:0000313" key="2">
    <source>
        <dbReference type="EMBL" id="MBS2547822.1"/>
    </source>
</evidence>
<dbReference type="Pfam" id="PF10823">
    <property type="entry name" value="DUF2568"/>
    <property type="match status" value="1"/>
</dbReference>
<comment type="caution">
    <text evidence="2">The sequence shown here is derived from an EMBL/GenBank/DDBJ whole genome shotgun (WGS) entry which is preliminary data.</text>
</comment>
<dbReference type="RefSeq" id="WP_212009399.1">
    <property type="nucleotide sequence ID" value="NZ_JAAFYZ010000035.1"/>
</dbReference>
<reference evidence="2 3" key="1">
    <citation type="submission" date="2020-02" db="EMBL/GenBank/DDBJ databases">
        <title>Acidophilic actinobacteria isolated from forest soil.</title>
        <authorList>
            <person name="Golinska P."/>
        </authorList>
    </citation>
    <scope>NUCLEOTIDE SEQUENCE [LARGE SCALE GENOMIC DNA]</scope>
    <source>
        <strain evidence="2 3">NL8</strain>
    </source>
</reference>
<sequence length="114" mass="11346">MKTAVTATNAGLAFALEMAMLAVLVYWGIRTGGNGLAKTALAVGAPAAAIAIWATFLAAGGHPVNLPTVPEAALKLAVFLIAALALAGTGHRTMAIGFAALAVLSVLIEYTVGT</sequence>
<dbReference type="InterPro" id="IPR021214">
    <property type="entry name" value="DUF2568"/>
</dbReference>
<organism evidence="2 3">
    <name type="scientific">Catenulispora pinistramenti</name>
    <dbReference type="NCBI Taxonomy" id="2705254"/>
    <lineage>
        <taxon>Bacteria</taxon>
        <taxon>Bacillati</taxon>
        <taxon>Actinomycetota</taxon>
        <taxon>Actinomycetes</taxon>
        <taxon>Catenulisporales</taxon>
        <taxon>Catenulisporaceae</taxon>
        <taxon>Catenulispora</taxon>
    </lineage>
</organism>
<keyword evidence="1" id="KW-1133">Transmembrane helix</keyword>
<feature type="transmembrane region" description="Helical" evidence="1">
    <location>
        <begin position="41"/>
        <end position="60"/>
    </location>
</feature>
<protein>
    <submittedName>
        <fullName evidence="2">YrdB family protein</fullName>
    </submittedName>
</protein>
<dbReference type="Proteomes" id="UP000730482">
    <property type="component" value="Unassembled WGS sequence"/>
</dbReference>
<gene>
    <name evidence="2" type="ORF">KGQ19_13190</name>
</gene>
<keyword evidence="3" id="KW-1185">Reference proteome</keyword>
<evidence type="ECO:0000313" key="3">
    <source>
        <dbReference type="Proteomes" id="UP000730482"/>
    </source>
</evidence>
<accession>A0ABS5KP46</accession>
<keyword evidence="1" id="KW-0812">Transmembrane</keyword>
<name>A0ABS5KP46_9ACTN</name>
<keyword evidence="1" id="KW-0472">Membrane</keyword>
<feature type="transmembrane region" description="Helical" evidence="1">
    <location>
        <begin position="72"/>
        <end position="88"/>
    </location>
</feature>
<feature type="transmembrane region" description="Helical" evidence="1">
    <location>
        <begin position="95"/>
        <end position="113"/>
    </location>
</feature>